<dbReference type="SUPFAM" id="SSF52047">
    <property type="entry name" value="RNI-like"/>
    <property type="match status" value="1"/>
</dbReference>
<accession>A0A8H4AXE9</accession>
<name>A0A8H4AXE9_GIGMA</name>
<dbReference type="PANTHER" id="PTHR24111:SF0">
    <property type="entry name" value="LEUCINE-RICH REPEAT-CONTAINING PROTEIN"/>
    <property type="match status" value="1"/>
</dbReference>
<dbReference type="InterPro" id="IPR036047">
    <property type="entry name" value="F-box-like_dom_sf"/>
</dbReference>
<gene>
    <name evidence="3" type="ORF">F8M41_005040</name>
</gene>
<organism evidence="3 4">
    <name type="scientific">Gigaspora margarita</name>
    <dbReference type="NCBI Taxonomy" id="4874"/>
    <lineage>
        <taxon>Eukaryota</taxon>
        <taxon>Fungi</taxon>
        <taxon>Fungi incertae sedis</taxon>
        <taxon>Mucoromycota</taxon>
        <taxon>Glomeromycotina</taxon>
        <taxon>Glomeromycetes</taxon>
        <taxon>Diversisporales</taxon>
        <taxon>Gigasporaceae</taxon>
        <taxon>Gigaspora</taxon>
    </lineage>
</organism>
<dbReference type="Proteomes" id="UP000439903">
    <property type="component" value="Unassembled WGS sequence"/>
</dbReference>
<keyword evidence="4" id="KW-1185">Reference proteome</keyword>
<dbReference type="InterPro" id="IPR052201">
    <property type="entry name" value="LRR-containing_regulator"/>
</dbReference>
<evidence type="ECO:0000313" key="4">
    <source>
        <dbReference type="Proteomes" id="UP000439903"/>
    </source>
</evidence>
<evidence type="ECO:0000256" key="1">
    <source>
        <dbReference type="ARBA" id="ARBA00022737"/>
    </source>
</evidence>
<dbReference type="InterPro" id="IPR001810">
    <property type="entry name" value="F-box_dom"/>
</dbReference>
<dbReference type="EMBL" id="WTPW01000148">
    <property type="protein sequence ID" value="KAF0541891.1"/>
    <property type="molecule type" value="Genomic_DNA"/>
</dbReference>
<dbReference type="InterPro" id="IPR032675">
    <property type="entry name" value="LRR_dom_sf"/>
</dbReference>
<evidence type="ECO:0000259" key="2">
    <source>
        <dbReference type="Pfam" id="PF12937"/>
    </source>
</evidence>
<evidence type="ECO:0000313" key="3">
    <source>
        <dbReference type="EMBL" id="KAF0541891.1"/>
    </source>
</evidence>
<protein>
    <submittedName>
        <fullName evidence="3">F-box domain-containing protein</fullName>
    </submittedName>
</protein>
<comment type="caution">
    <text evidence="3">The sequence shown here is derived from an EMBL/GenBank/DDBJ whole genome shotgun (WGS) entry which is preliminary data.</text>
</comment>
<proteinExistence type="predicted"/>
<dbReference type="Pfam" id="PF12937">
    <property type="entry name" value="F-box-like"/>
    <property type="match status" value="1"/>
</dbReference>
<dbReference type="Gene3D" id="3.80.10.10">
    <property type="entry name" value="Ribonuclease Inhibitor"/>
    <property type="match status" value="1"/>
</dbReference>
<sequence>MIKLPNECFVEIFNNFQNMHDYKNLYSCLLVNRQWCRTIIPILWKRPLDYSRDTRLIRIYLLELNAKEQSLLIPYKIILPNCPKPLFEYSSYTTYVGEYFPDGVENWLDDEGFGTDVPRRFCDREPYFDCFKYYGENEDLVIRAIECSLVAMFLRTSKNLKGLSLYRNIINNIIFESLYTNATLINLSLCKFYFDSEETKGLIELISKNSTLTSLELSDNHLGFEEVKALSEAISKNTALTSLQFHEDQSDLRRIEALV</sequence>
<dbReference type="AlphaFoldDB" id="A0A8H4AXE9"/>
<feature type="domain" description="F-box" evidence="2">
    <location>
        <begin position="3"/>
        <end position="47"/>
    </location>
</feature>
<dbReference type="PANTHER" id="PTHR24111">
    <property type="entry name" value="LEUCINE-RICH REPEAT-CONTAINING PROTEIN 34"/>
    <property type="match status" value="1"/>
</dbReference>
<reference evidence="3 4" key="1">
    <citation type="journal article" date="2019" name="Environ. Microbiol.">
        <title>At the nexus of three kingdoms: the genome of the mycorrhizal fungus Gigaspora margarita provides insights into plant, endobacterial and fungal interactions.</title>
        <authorList>
            <person name="Venice F."/>
            <person name="Ghignone S."/>
            <person name="Salvioli di Fossalunga A."/>
            <person name="Amselem J."/>
            <person name="Novero M."/>
            <person name="Xianan X."/>
            <person name="Sedzielewska Toro K."/>
            <person name="Morin E."/>
            <person name="Lipzen A."/>
            <person name="Grigoriev I.V."/>
            <person name="Henrissat B."/>
            <person name="Martin F.M."/>
            <person name="Bonfante P."/>
        </authorList>
    </citation>
    <scope>NUCLEOTIDE SEQUENCE [LARGE SCALE GENOMIC DNA]</scope>
    <source>
        <strain evidence="3 4">BEG34</strain>
    </source>
</reference>
<dbReference type="SUPFAM" id="SSF81383">
    <property type="entry name" value="F-box domain"/>
    <property type="match status" value="1"/>
</dbReference>
<keyword evidence="1" id="KW-0677">Repeat</keyword>
<dbReference type="OrthoDB" id="2360970at2759"/>